<evidence type="ECO:0000256" key="4">
    <source>
        <dbReference type="ARBA" id="ARBA00022679"/>
    </source>
</evidence>
<comment type="caution">
    <text evidence="10">The sequence shown here is derived from an EMBL/GenBank/DDBJ whole genome shotgun (WGS) entry which is preliminary data.</text>
</comment>
<evidence type="ECO:0000256" key="2">
    <source>
        <dbReference type="ARBA" id="ARBA00004906"/>
    </source>
</evidence>
<keyword evidence="5" id="KW-0677">Repeat</keyword>
<evidence type="ECO:0000256" key="3">
    <source>
        <dbReference type="ARBA" id="ARBA00012483"/>
    </source>
</evidence>
<dbReference type="Gene3D" id="1.25.10.10">
    <property type="entry name" value="Leucine-rich Repeat Variant"/>
    <property type="match status" value="2"/>
</dbReference>
<dbReference type="InterPro" id="IPR013083">
    <property type="entry name" value="Znf_RING/FYVE/PHD"/>
</dbReference>
<feature type="repeat" description="ARM" evidence="7">
    <location>
        <begin position="421"/>
        <end position="463"/>
    </location>
</feature>
<dbReference type="InterPro" id="IPR011989">
    <property type="entry name" value="ARM-like"/>
</dbReference>
<dbReference type="SUPFAM" id="SSF48371">
    <property type="entry name" value="ARM repeat"/>
    <property type="match status" value="1"/>
</dbReference>
<dbReference type="PROSITE" id="PS50176">
    <property type="entry name" value="ARM_REPEAT"/>
    <property type="match status" value="1"/>
</dbReference>
<dbReference type="FunFam" id="3.30.40.10:FF:000442">
    <property type="entry name" value="RING-type E3 ubiquitin transferase"/>
    <property type="match status" value="1"/>
</dbReference>
<evidence type="ECO:0000259" key="9">
    <source>
        <dbReference type="PROSITE" id="PS51698"/>
    </source>
</evidence>
<dbReference type="Pfam" id="PF04564">
    <property type="entry name" value="U-box"/>
    <property type="match status" value="1"/>
</dbReference>
<dbReference type="InterPro" id="IPR000225">
    <property type="entry name" value="Armadillo"/>
</dbReference>
<gene>
    <name evidence="10" type="ORF">CDL12_29977</name>
</gene>
<dbReference type="Gene3D" id="3.30.40.10">
    <property type="entry name" value="Zinc/RING finger domain, C3HC4 (zinc finger)"/>
    <property type="match status" value="1"/>
</dbReference>
<evidence type="ECO:0000256" key="6">
    <source>
        <dbReference type="ARBA" id="ARBA00022786"/>
    </source>
</evidence>
<dbReference type="InterPro" id="IPR045210">
    <property type="entry name" value="RING-Ubox_PUB"/>
</dbReference>
<dbReference type="SUPFAM" id="SSF57850">
    <property type="entry name" value="RING/U-box"/>
    <property type="match status" value="1"/>
</dbReference>
<dbReference type="AlphaFoldDB" id="A0A2G9FWX3"/>
<keyword evidence="11" id="KW-1185">Reference proteome</keyword>
<dbReference type="Pfam" id="PF25368">
    <property type="entry name" value="PUB10_N"/>
    <property type="match status" value="1"/>
</dbReference>
<organism evidence="10 11">
    <name type="scientific">Handroanthus impetiginosus</name>
    <dbReference type="NCBI Taxonomy" id="429701"/>
    <lineage>
        <taxon>Eukaryota</taxon>
        <taxon>Viridiplantae</taxon>
        <taxon>Streptophyta</taxon>
        <taxon>Embryophyta</taxon>
        <taxon>Tracheophyta</taxon>
        <taxon>Spermatophyta</taxon>
        <taxon>Magnoliopsida</taxon>
        <taxon>eudicotyledons</taxon>
        <taxon>Gunneridae</taxon>
        <taxon>Pentapetalae</taxon>
        <taxon>asterids</taxon>
        <taxon>lamiids</taxon>
        <taxon>Lamiales</taxon>
        <taxon>Bignoniaceae</taxon>
        <taxon>Crescentiina</taxon>
        <taxon>Tabebuia alliance</taxon>
        <taxon>Handroanthus</taxon>
    </lineage>
</organism>
<proteinExistence type="predicted"/>
<evidence type="ECO:0000256" key="1">
    <source>
        <dbReference type="ARBA" id="ARBA00000900"/>
    </source>
</evidence>
<dbReference type="SMART" id="SM00185">
    <property type="entry name" value="ARM"/>
    <property type="match status" value="4"/>
</dbReference>
<dbReference type="GO" id="GO:0016874">
    <property type="term" value="F:ligase activity"/>
    <property type="evidence" value="ECO:0007669"/>
    <property type="project" value="UniProtKB-KW"/>
</dbReference>
<dbReference type="InterPro" id="IPR058678">
    <property type="entry name" value="ARM_PUB"/>
</dbReference>
<keyword evidence="4" id="KW-0808">Transferase</keyword>
<dbReference type="InterPro" id="IPR003613">
    <property type="entry name" value="Ubox_domain"/>
</dbReference>
<dbReference type="InterPro" id="IPR057623">
    <property type="entry name" value="PUB12-19-like_N"/>
</dbReference>
<dbReference type="EC" id="2.3.2.27" evidence="3"/>
<evidence type="ECO:0000256" key="5">
    <source>
        <dbReference type="ARBA" id="ARBA00022737"/>
    </source>
</evidence>
<dbReference type="EMBL" id="NKXS01009471">
    <property type="protein sequence ID" value="PIM97552.1"/>
    <property type="molecule type" value="Genomic_DNA"/>
</dbReference>
<dbReference type="InterPro" id="IPR016024">
    <property type="entry name" value="ARM-type_fold"/>
</dbReference>
<dbReference type="PANTHER" id="PTHR23315:SF307">
    <property type="entry name" value="U-BOX DOMAIN-CONTAINING PROTEIN 19"/>
    <property type="match status" value="1"/>
</dbReference>
<sequence length="685" mass="76706">MISKSNEFARRILNFPAIRPCESVSFSTLLTSLINLSHTICSFKSKTFFTNKKNTRVSIHLIETLVVFLEEIRNGSSRFEVSLSLCLSELHFIFQKIHFLLEDCVRDDSRLLMLMKSDKISSHFRELMRGIAVALDVLPLSELDIALEVKEMVEFVRKQALKTGFEVEKDDRISMRRILRIIHQFEHGIGPELSDLKRVLEYLEIRSGNECNKEVKFLENEIVQECEKRDLGFLSSLMAFMIYCRCSVFLNLESSRNTTSLQQSGGGSSREMIKCLNPDDFRCPISLEIMSDPVIISTGHTYDRCSILKWFKSGNHTCPKTGERLICVDPVPNHALKRIIKQYCQENGILFGESDSPNRESTRSSSGAGSPAAEQAMKLVANFLVQKLLEGTSEEKNKAAYEVRLLTKTRISNRSCLVEADAIPPLLNLLSSIYPEAQDNAIAGLMNLSKFCRSKKIIVENGGLTLIVDVLKKGIKMESRQHAAGALFYLTSVEEYRKMIGRIPEAIPGLMELLQNGPNRAKKNALVTFLGLLMYQENHWRVLSAGLVLLLVNLLTSCEREDLISDLLAVLATLAEKLDGAMAIISADTLPIIIDILGSSNSRTAKEYCVSILLSLCINEGADVVPLLVKNTSLMMFLYSLLADGTSRSSKKASSLIRILHAFNEKSSSGSRASTIPQEQFVHVW</sequence>
<reference evidence="11" key="1">
    <citation type="journal article" date="2018" name="Gigascience">
        <title>Genome assembly of the Pink Ipe (Handroanthus impetiginosus, Bignoniaceae), a highly valued, ecologically keystone Neotropical timber forest tree.</title>
        <authorList>
            <person name="Silva-Junior O.B."/>
            <person name="Grattapaglia D."/>
            <person name="Novaes E."/>
            <person name="Collevatti R.G."/>
        </authorList>
    </citation>
    <scope>NUCLEOTIDE SEQUENCE [LARGE SCALE GENOMIC DNA]</scope>
    <source>
        <strain evidence="11">cv. UFG-1</strain>
    </source>
</reference>
<dbReference type="OrthoDB" id="10064100at2759"/>
<comment type="catalytic activity">
    <reaction evidence="1">
        <text>S-ubiquitinyl-[E2 ubiquitin-conjugating enzyme]-L-cysteine + [acceptor protein]-L-lysine = [E2 ubiquitin-conjugating enzyme]-L-cysteine + N(6)-ubiquitinyl-[acceptor protein]-L-lysine.</text>
        <dbReference type="EC" id="2.3.2.27"/>
    </reaction>
</comment>
<feature type="domain" description="U-box" evidence="9">
    <location>
        <begin position="276"/>
        <end position="350"/>
    </location>
</feature>
<evidence type="ECO:0000256" key="8">
    <source>
        <dbReference type="SAM" id="MobiDB-lite"/>
    </source>
</evidence>
<dbReference type="PROSITE" id="PS51698">
    <property type="entry name" value="U_BOX"/>
    <property type="match status" value="1"/>
</dbReference>
<protein>
    <recommendedName>
        <fullName evidence="3">RING-type E3 ubiquitin transferase</fullName>
        <ecNumber evidence="3">2.3.2.27</ecNumber>
    </recommendedName>
</protein>
<dbReference type="PANTHER" id="PTHR23315">
    <property type="entry name" value="U BOX DOMAIN-CONTAINING"/>
    <property type="match status" value="1"/>
</dbReference>
<name>A0A2G9FWX3_9LAMI</name>
<keyword evidence="10" id="KW-0436">Ligase</keyword>
<accession>A0A2G9FWX3</accession>
<evidence type="ECO:0000256" key="7">
    <source>
        <dbReference type="PROSITE-ProRule" id="PRU00259"/>
    </source>
</evidence>
<dbReference type="SMART" id="SM00504">
    <property type="entry name" value="Ubox"/>
    <property type="match status" value="1"/>
</dbReference>
<dbReference type="GO" id="GO:0010029">
    <property type="term" value="P:regulation of seed germination"/>
    <property type="evidence" value="ECO:0007669"/>
    <property type="project" value="UniProtKB-ARBA"/>
</dbReference>
<dbReference type="Proteomes" id="UP000231279">
    <property type="component" value="Unassembled WGS sequence"/>
</dbReference>
<dbReference type="UniPathway" id="UPA00143"/>
<evidence type="ECO:0000313" key="10">
    <source>
        <dbReference type="EMBL" id="PIM97552.1"/>
    </source>
</evidence>
<comment type="pathway">
    <text evidence="2">Protein modification; protein ubiquitination.</text>
</comment>
<feature type="region of interest" description="Disordered" evidence="8">
    <location>
        <begin position="351"/>
        <end position="370"/>
    </location>
</feature>
<dbReference type="GO" id="GO:0016567">
    <property type="term" value="P:protein ubiquitination"/>
    <property type="evidence" value="ECO:0007669"/>
    <property type="project" value="UniProtKB-UniPathway"/>
</dbReference>
<dbReference type="CDD" id="cd16664">
    <property type="entry name" value="RING-Ubox_PUB"/>
    <property type="match status" value="1"/>
</dbReference>
<evidence type="ECO:0000313" key="11">
    <source>
        <dbReference type="Proteomes" id="UP000231279"/>
    </source>
</evidence>
<dbReference type="GO" id="GO:0061630">
    <property type="term" value="F:ubiquitin protein ligase activity"/>
    <property type="evidence" value="ECO:0007669"/>
    <property type="project" value="UniProtKB-EC"/>
</dbReference>
<dbReference type="Pfam" id="PF25598">
    <property type="entry name" value="ARM_PUB"/>
    <property type="match status" value="1"/>
</dbReference>
<dbReference type="FunFam" id="1.25.10.10:FF:000485">
    <property type="entry name" value="RING-type E3 ubiquitin transferase"/>
    <property type="match status" value="1"/>
</dbReference>
<keyword evidence="6" id="KW-0833">Ubl conjugation pathway</keyword>